<evidence type="ECO:0000313" key="4">
    <source>
        <dbReference type="Proteomes" id="UP000053091"/>
    </source>
</evidence>
<proteinExistence type="predicted"/>
<keyword evidence="2" id="KW-0732">Signal</keyword>
<dbReference type="EMBL" id="DF968182">
    <property type="protein sequence ID" value="GAP42535.1"/>
    <property type="molecule type" value="Genomic_DNA"/>
</dbReference>
<feature type="signal peptide" evidence="2">
    <location>
        <begin position="1"/>
        <end position="24"/>
    </location>
</feature>
<evidence type="ECO:0000256" key="2">
    <source>
        <dbReference type="SAM" id="SignalP"/>
    </source>
</evidence>
<dbReference type="AlphaFoldDB" id="A0A0S7BVX3"/>
<dbReference type="RefSeq" id="WP_062038472.1">
    <property type="nucleotide sequence ID" value="NZ_DF968182.1"/>
</dbReference>
<reference evidence="3" key="1">
    <citation type="journal article" date="2015" name="Genome Announc.">
        <title>Draft Genome Sequence of Bacteroidales Strain TBC1, a Novel Isolate from a Methanogenic Wastewater Treatment System.</title>
        <authorList>
            <person name="Tourlousse D.M."/>
            <person name="Matsuura N."/>
            <person name="Sun L."/>
            <person name="Toyonaga M."/>
            <person name="Kuroda K."/>
            <person name="Ohashi A."/>
            <person name="Cruz R."/>
            <person name="Yamaguchi T."/>
            <person name="Sekiguchi Y."/>
        </authorList>
    </citation>
    <scope>NUCLEOTIDE SEQUENCE [LARGE SCALE GENOMIC DNA]</scope>
    <source>
        <strain evidence="3">TBC1</strain>
    </source>
</reference>
<sequence length="100" mass="10069">MKKFAILFSVVSLTFAFAVSTVNAQNAPAKKSTEKVVSAKTDAAAAPAVEKKDAKGCCTSAKSTEAKAGCATPCSSEKAKACCSGDKAKAAKPVPAPQSK</sequence>
<protein>
    <submittedName>
        <fullName evidence="3">Uncharacterized protein</fullName>
    </submittedName>
</protein>
<feature type="chain" id="PRO_5006633262" evidence="2">
    <location>
        <begin position="25"/>
        <end position="100"/>
    </location>
</feature>
<dbReference type="Proteomes" id="UP000053091">
    <property type="component" value="Unassembled WGS sequence"/>
</dbReference>
<feature type="region of interest" description="Disordered" evidence="1">
    <location>
        <begin position="80"/>
        <end position="100"/>
    </location>
</feature>
<keyword evidence="4" id="KW-1185">Reference proteome</keyword>
<accession>A0A0S7BVX3</accession>
<organism evidence="3">
    <name type="scientific">Lentimicrobium saccharophilum</name>
    <dbReference type="NCBI Taxonomy" id="1678841"/>
    <lineage>
        <taxon>Bacteria</taxon>
        <taxon>Pseudomonadati</taxon>
        <taxon>Bacteroidota</taxon>
        <taxon>Bacteroidia</taxon>
        <taxon>Bacteroidales</taxon>
        <taxon>Lentimicrobiaceae</taxon>
        <taxon>Lentimicrobium</taxon>
    </lineage>
</organism>
<gene>
    <name evidence="3" type="ORF">TBC1_11666</name>
</gene>
<name>A0A0S7BVX3_9BACT</name>
<evidence type="ECO:0000313" key="3">
    <source>
        <dbReference type="EMBL" id="GAP42535.1"/>
    </source>
</evidence>
<evidence type="ECO:0000256" key="1">
    <source>
        <dbReference type="SAM" id="MobiDB-lite"/>
    </source>
</evidence>